<feature type="transmembrane region" description="Helical" evidence="2">
    <location>
        <begin position="31"/>
        <end position="49"/>
    </location>
</feature>
<dbReference type="PANTHER" id="PTHR43689:SF8">
    <property type="entry name" value="ALPHA_BETA-HYDROLASES SUPERFAMILY PROTEIN"/>
    <property type="match status" value="1"/>
</dbReference>
<dbReference type="GeneID" id="120249823"/>
<protein>
    <submittedName>
        <fullName evidence="5">Protein AUXIN RESPONSE 4</fullName>
    </submittedName>
</protein>
<dbReference type="AlphaFoldDB" id="A0AB40AHI4"/>
<accession>A0AB40AHI4</accession>
<dbReference type="Pfam" id="PF00561">
    <property type="entry name" value="Abhydrolase_1"/>
    <property type="match status" value="1"/>
</dbReference>
<dbReference type="InterPro" id="IPR029058">
    <property type="entry name" value="AB_hydrolase_fold"/>
</dbReference>
<name>A0AB40AHI4_DIOCR</name>
<dbReference type="Gene3D" id="3.40.50.1820">
    <property type="entry name" value="alpha/beta hydrolase"/>
    <property type="match status" value="1"/>
</dbReference>
<gene>
    <name evidence="5" type="primary">LOC120249823</name>
</gene>
<dbReference type="SUPFAM" id="SSF53474">
    <property type="entry name" value="alpha/beta-Hydrolases"/>
    <property type="match status" value="1"/>
</dbReference>
<evidence type="ECO:0000313" key="4">
    <source>
        <dbReference type="Proteomes" id="UP001515500"/>
    </source>
</evidence>
<keyword evidence="2" id="KW-0472">Membrane</keyword>
<dbReference type="InterPro" id="IPR000073">
    <property type="entry name" value="AB_hydrolase_1"/>
</dbReference>
<evidence type="ECO:0000256" key="2">
    <source>
        <dbReference type="SAM" id="Phobius"/>
    </source>
</evidence>
<organism evidence="4 5">
    <name type="scientific">Dioscorea cayennensis subsp. rotundata</name>
    <name type="common">White Guinea yam</name>
    <name type="synonym">Dioscorea rotundata</name>
    <dbReference type="NCBI Taxonomy" id="55577"/>
    <lineage>
        <taxon>Eukaryota</taxon>
        <taxon>Viridiplantae</taxon>
        <taxon>Streptophyta</taxon>
        <taxon>Embryophyta</taxon>
        <taxon>Tracheophyta</taxon>
        <taxon>Spermatophyta</taxon>
        <taxon>Magnoliopsida</taxon>
        <taxon>Liliopsida</taxon>
        <taxon>Dioscoreales</taxon>
        <taxon>Dioscoreaceae</taxon>
        <taxon>Dioscorea</taxon>
    </lineage>
</organism>
<feature type="region of interest" description="Disordered" evidence="1">
    <location>
        <begin position="422"/>
        <end position="442"/>
    </location>
</feature>
<keyword evidence="4" id="KW-1185">Reference proteome</keyword>
<feature type="compositionally biased region" description="Basic and acidic residues" evidence="1">
    <location>
        <begin position="422"/>
        <end position="432"/>
    </location>
</feature>
<reference evidence="5" key="1">
    <citation type="submission" date="2025-08" db="UniProtKB">
        <authorList>
            <consortium name="RefSeq"/>
        </authorList>
    </citation>
    <scope>IDENTIFICATION</scope>
</reference>
<keyword evidence="2" id="KW-0812">Transmembrane</keyword>
<sequence>MAGASEHEEGGGGGGAAEVSTTSPFWKAMGFWGYLTVFVSVLALFLSSISTPSAHSWFLSLPDDLRSHYSVSKPIKAHLAPHLPPVNVFAADYGPRDSETVLLLHGLASSSFSFRHVIRSLSSRSIRAVAVDLPSAGFSDGLGHRSGGFFDWIRGVCRDIKEKGLFWGFEQMVEKGSNPFEEKPERNSAAVGSEDLGRIIGQVIESMGLAPVHLVLHDSALEAGAIWISRTPGSVRSVTLIDSATGLPAFPWGLLGVPVLGEMVLRSKTLFAGLLRLCCSRSVEGSAAEAHRLLLRKKGGKEGVLELAKGLNESFDVGEWARSEGVRSLPFLVLWSSMWSDRWIDEGRRVAQAIPMAQFSYHSGGRWPQEDAGDEIAGMIAEFVSSLPKSIRQVNEDQDLAVAVDVEVEVEHAHTQKKLVERSNDDNDHLYGEHQQQPQQHYVNGHMDMYGLGQEWWN</sequence>
<evidence type="ECO:0000313" key="5">
    <source>
        <dbReference type="RefSeq" id="XP_039114426.1"/>
    </source>
</evidence>
<evidence type="ECO:0000259" key="3">
    <source>
        <dbReference type="Pfam" id="PF00561"/>
    </source>
</evidence>
<dbReference type="RefSeq" id="XP_039114426.1">
    <property type="nucleotide sequence ID" value="XM_039258492.1"/>
</dbReference>
<keyword evidence="2" id="KW-1133">Transmembrane helix</keyword>
<proteinExistence type="predicted"/>
<dbReference type="PANTHER" id="PTHR43689">
    <property type="entry name" value="HYDROLASE"/>
    <property type="match status" value="1"/>
</dbReference>
<evidence type="ECO:0000256" key="1">
    <source>
        <dbReference type="SAM" id="MobiDB-lite"/>
    </source>
</evidence>
<feature type="domain" description="AB hydrolase-1" evidence="3">
    <location>
        <begin position="100"/>
        <end position="253"/>
    </location>
</feature>
<dbReference type="Proteomes" id="UP001515500">
    <property type="component" value="Chromosome 19"/>
</dbReference>